<keyword evidence="1" id="KW-0472">Membrane</keyword>
<dbReference type="InterPro" id="IPR010026">
    <property type="entry name" value="Phage_holin_LL-H"/>
</dbReference>
<dbReference type="Pfam" id="PF09682">
    <property type="entry name" value="Phage_holin_6_1"/>
    <property type="match status" value="1"/>
</dbReference>
<dbReference type="EMBL" id="BK014735">
    <property type="protein sequence ID" value="DAD73412.1"/>
    <property type="molecule type" value="Genomic_DNA"/>
</dbReference>
<keyword evidence="1" id="KW-0812">Transmembrane</keyword>
<sequence>MLGNIINLLVALSALLPIVIELVKYIGALTNNKKVLTLAERAMIIVSSLDSLGIANEAKKQEALGKLTNFANEVGINLSLSQAEDYVENAVQTLRRLQGEVKPNSEVSNNAPKKK</sequence>
<feature type="transmembrane region" description="Helical" evidence="1">
    <location>
        <begin position="6"/>
        <end position="26"/>
    </location>
</feature>
<keyword evidence="1" id="KW-1133">Transmembrane helix</keyword>
<accession>A0A8S5LTT2</accession>
<proteinExistence type="predicted"/>
<name>A0A8S5LTT2_9CAUD</name>
<reference evidence="2" key="1">
    <citation type="journal article" date="2021" name="Proc. Natl. Acad. Sci. U.S.A.">
        <title>A Catalog of Tens of Thousands of Viruses from Human Metagenomes Reveals Hidden Associations with Chronic Diseases.</title>
        <authorList>
            <person name="Tisza M.J."/>
            <person name="Buck C.B."/>
        </authorList>
    </citation>
    <scope>NUCLEOTIDE SEQUENCE</scope>
    <source>
        <strain evidence="2">CtKm44</strain>
    </source>
</reference>
<evidence type="ECO:0000256" key="1">
    <source>
        <dbReference type="SAM" id="Phobius"/>
    </source>
</evidence>
<evidence type="ECO:0000313" key="2">
    <source>
        <dbReference type="EMBL" id="DAD73412.1"/>
    </source>
</evidence>
<protein>
    <submittedName>
        <fullName evidence="2">Holin</fullName>
    </submittedName>
</protein>
<organism evidence="2">
    <name type="scientific">Siphoviridae sp. ctKm44</name>
    <dbReference type="NCBI Taxonomy" id="2826245"/>
    <lineage>
        <taxon>Viruses</taxon>
        <taxon>Duplodnaviria</taxon>
        <taxon>Heunggongvirae</taxon>
        <taxon>Uroviricota</taxon>
        <taxon>Caudoviricetes</taxon>
    </lineage>
</organism>